<evidence type="ECO:0000256" key="1">
    <source>
        <dbReference type="ARBA" id="ARBA00008761"/>
    </source>
</evidence>
<dbReference type="InterPro" id="IPR010095">
    <property type="entry name" value="Cas12f1-like_TNB"/>
</dbReference>
<comment type="caution">
    <text evidence="7">The sequence shown here is derived from an EMBL/GenBank/DDBJ whole genome shotgun (WGS) entry which is preliminary data.</text>
</comment>
<evidence type="ECO:0000313" key="7">
    <source>
        <dbReference type="EMBL" id="ELY55318.1"/>
    </source>
</evidence>
<evidence type="ECO:0000256" key="3">
    <source>
        <dbReference type="ARBA" id="ARBA00023125"/>
    </source>
</evidence>
<dbReference type="GO" id="GO:0032196">
    <property type="term" value="P:transposition"/>
    <property type="evidence" value="ECO:0007669"/>
    <property type="project" value="UniProtKB-KW"/>
</dbReference>
<dbReference type="InterPro" id="IPR001959">
    <property type="entry name" value="Transposase"/>
</dbReference>
<dbReference type="Pfam" id="PF07282">
    <property type="entry name" value="Cas12f1-like_TNB"/>
    <property type="match status" value="1"/>
</dbReference>
<dbReference type="AlphaFoldDB" id="L9X402"/>
<organism evidence="7 8">
    <name type="scientific">Natronococcus amylolyticus DSM 10524</name>
    <dbReference type="NCBI Taxonomy" id="1227497"/>
    <lineage>
        <taxon>Archaea</taxon>
        <taxon>Methanobacteriati</taxon>
        <taxon>Methanobacteriota</taxon>
        <taxon>Stenosarchaea group</taxon>
        <taxon>Halobacteria</taxon>
        <taxon>Halobacteriales</taxon>
        <taxon>Natrialbaceae</taxon>
        <taxon>Natronococcus</taxon>
    </lineage>
</organism>
<feature type="domain" description="Probable transposase IS891/IS1136/IS1341" evidence="5">
    <location>
        <begin position="137"/>
        <end position="241"/>
    </location>
</feature>
<keyword evidence="2" id="KW-0815">Transposition</keyword>
<evidence type="ECO:0000259" key="6">
    <source>
        <dbReference type="Pfam" id="PF07282"/>
    </source>
</evidence>
<dbReference type="STRING" id="1227497.C491_16422"/>
<reference evidence="7 8" key="1">
    <citation type="journal article" date="2014" name="PLoS Genet.">
        <title>Phylogenetically driven sequencing of extremely halophilic archaea reveals strategies for static and dynamic osmo-response.</title>
        <authorList>
            <person name="Becker E.A."/>
            <person name="Seitzer P.M."/>
            <person name="Tritt A."/>
            <person name="Larsen D."/>
            <person name="Krusor M."/>
            <person name="Yao A.I."/>
            <person name="Wu D."/>
            <person name="Madern D."/>
            <person name="Eisen J.A."/>
            <person name="Darling A.E."/>
            <person name="Facciotti M.T."/>
        </authorList>
    </citation>
    <scope>NUCLEOTIDE SEQUENCE [LARGE SCALE GENOMIC DNA]</scope>
    <source>
        <strain evidence="7 8">DSM 10524</strain>
    </source>
</reference>
<protein>
    <submittedName>
        <fullName evidence="7">IS1341-type transposase</fullName>
    </submittedName>
</protein>
<dbReference type="GO" id="GO:0006310">
    <property type="term" value="P:DNA recombination"/>
    <property type="evidence" value="ECO:0007669"/>
    <property type="project" value="UniProtKB-KW"/>
</dbReference>
<comment type="similarity">
    <text evidence="1">In the C-terminal section; belongs to the transposase 35 family.</text>
</comment>
<dbReference type="EMBL" id="AOIB01000031">
    <property type="protein sequence ID" value="ELY55318.1"/>
    <property type="molecule type" value="Genomic_DNA"/>
</dbReference>
<evidence type="ECO:0000256" key="4">
    <source>
        <dbReference type="ARBA" id="ARBA00023172"/>
    </source>
</evidence>
<evidence type="ECO:0000259" key="5">
    <source>
        <dbReference type="Pfam" id="PF01385"/>
    </source>
</evidence>
<evidence type="ECO:0000313" key="8">
    <source>
        <dbReference type="Proteomes" id="UP000011688"/>
    </source>
</evidence>
<keyword evidence="3" id="KW-0238">DNA-binding</keyword>
<dbReference type="eggNOG" id="arCOG00684">
    <property type="taxonomic scope" value="Archaea"/>
</dbReference>
<proteinExistence type="inferred from homology"/>
<evidence type="ECO:0000256" key="2">
    <source>
        <dbReference type="ARBA" id="ARBA00022578"/>
    </source>
</evidence>
<name>L9X402_9EURY</name>
<dbReference type="PATRIC" id="fig|1227497.3.peg.3324"/>
<keyword evidence="8" id="KW-1185">Reference proteome</keyword>
<keyword evidence="4" id="KW-0233">DNA recombination</keyword>
<sequence>MVRDTIPDLKDWWTDLNKVYSTVLQKAVERIRDNINNLGKLKAQGHKVGSLNWKNPRDFRSFTYRQSGFELDKKSGPDGHALLTLKKLKGETREVPIRLHRDLPEHDAIKEVTLKKDTTGAWYASFTIETTTPEKPEPEAIDPEDTVGLDLGVLTFIHDSDGRSVDRLDLSDDRERLEREQRSLSRKREGSNNWEKQRLRVAAIHQRMSNKKSDFKHKLAHFYTTEYDAVLVENLKVKSMLEGQQNARNKAEIGWRDFLTILEHHGDKNGCHVVEVEARGTTKECTECGVETAKPLWMREHSCPSCGFEIDRDWNAAFNVQKRGWNRLGVVHSEDTPAETATAVDTLTVSASRVVETGSPCLKERTAQAVSE</sequence>
<dbReference type="Proteomes" id="UP000011688">
    <property type="component" value="Unassembled WGS sequence"/>
</dbReference>
<feature type="domain" description="Cas12f1-like TNB" evidence="6">
    <location>
        <begin position="255"/>
        <end position="320"/>
    </location>
</feature>
<gene>
    <name evidence="7" type="ORF">C491_16422</name>
</gene>
<dbReference type="NCBIfam" id="NF040570">
    <property type="entry name" value="guided_TnpB"/>
    <property type="match status" value="1"/>
</dbReference>
<accession>L9X402</accession>
<dbReference type="Pfam" id="PF01385">
    <property type="entry name" value="OrfB_IS605"/>
    <property type="match status" value="1"/>
</dbReference>
<dbReference type="GO" id="GO:0003677">
    <property type="term" value="F:DNA binding"/>
    <property type="evidence" value="ECO:0007669"/>
    <property type="project" value="UniProtKB-KW"/>
</dbReference>